<proteinExistence type="predicted"/>
<name>A0A8C9XLE1_SANLU</name>
<organism evidence="2 3">
    <name type="scientific">Sander lucioperca</name>
    <name type="common">Pike-perch</name>
    <name type="synonym">Perca lucioperca</name>
    <dbReference type="NCBI Taxonomy" id="283035"/>
    <lineage>
        <taxon>Eukaryota</taxon>
        <taxon>Metazoa</taxon>
        <taxon>Chordata</taxon>
        <taxon>Craniata</taxon>
        <taxon>Vertebrata</taxon>
        <taxon>Euteleostomi</taxon>
        <taxon>Actinopterygii</taxon>
        <taxon>Neopterygii</taxon>
        <taxon>Teleostei</taxon>
        <taxon>Neoteleostei</taxon>
        <taxon>Acanthomorphata</taxon>
        <taxon>Eupercaria</taxon>
        <taxon>Perciformes</taxon>
        <taxon>Percoidei</taxon>
        <taxon>Percidae</taxon>
        <taxon>Luciopercinae</taxon>
        <taxon>Sander</taxon>
    </lineage>
</organism>
<dbReference type="GeneTree" id="ENSGT01020000231391"/>
<dbReference type="Proteomes" id="UP000694568">
    <property type="component" value="Unplaced"/>
</dbReference>
<keyword evidence="3" id="KW-1185">Reference proteome</keyword>
<accession>A0A8C9XLE1</accession>
<evidence type="ECO:0000313" key="3">
    <source>
        <dbReference type="Proteomes" id="UP000694568"/>
    </source>
</evidence>
<evidence type="ECO:0000256" key="1">
    <source>
        <dbReference type="SAM" id="MobiDB-lite"/>
    </source>
</evidence>
<feature type="region of interest" description="Disordered" evidence="1">
    <location>
        <begin position="60"/>
        <end position="84"/>
    </location>
</feature>
<protein>
    <submittedName>
        <fullName evidence="2">Uncharacterized protein</fullName>
    </submittedName>
</protein>
<reference evidence="2" key="2">
    <citation type="submission" date="2025-09" db="UniProtKB">
        <authorList>
            <consortium name="Ensembl"/>
        </authorList>
    </citation>
    <scope>IDENTIFICATION</scope>
</reference>
<sequence>MTTVPAAALSETLTANTGWLNRGALSLISRTLITMLAVPERGGTPPSTAVKIKLWTACSSRSPPHPHPQRLSMKTSHREGLPPICPSALSSCGTPARCR</sequence>
<reference evidence="2" key="1">
    <citation type="submission" date="2025-08" db="UniProtKB">
        <authorList>
            <consortium name="Ensembl"/>
        </authorList>
    </citation>
    <scope>IDENTIFICATION</scope>
</reference>
<evidence type="ECO:0000313" key="2">
    <source>
        <dbReference type="Ensembl" id="ENSSLUP00000012563.1"/>
    </source>
</evidence>
<dbReference type="AlphaFoldDB" id="A0A8C9XLE1"/>
<dbReference type="Ensembl" id="ENSSLUT00000012991.1">
    <property type="protein sequence ID" value="ENSSLUP00000012563.1"/>
    <property type="gene ID" value="ENSSLUG00000005964.1"/>
</dbReference>